<reference evidence="1" key="1">
    <citation type="journal article" date="2015" name="Nature">
        <title>Complex archaea that bridge the gap between prokaryotes and eukaryotes.</title>
        <authorList>
            <person name="Spang A."/>
            <person name="Saw J.H."/>
            <person name="Jorgensen S.L."/>
            <person name="Zaremba-Niedzwiedzka K."/>
            <person name="Martijn J."/>
            <person name="Lind A.E."/>
            <person name="van Eijk R."/>
            <person name="Schleper C."/>
            <person name="Guy L."/>
            <person name="Ettema T.J."/>
        </authorList>
    </citation>
    <scope>NUCLEOTIDE SEQUENCE</scope>
</reference>
<comment type="caution">
    <text evidence="1">The sequence shown here is derived from an EMBL/GenBank/DDBJ whole genome shotgun (WGS) entry which is preliminary data.</text>
</comment>
<sequence>MERELNNQQKLAPGVRIVIRAFDDIPEHMFKINEVYEDCVGGYSLNGPLAGEYGEPEFDLILRVLD</sequence>
<accession>A0A0F9RD66</accession>
<dbReference type="EMBL" id="LAZR01003733">
    <property type="protein sequence ID" value="KKN15218.1"/>
    <property type="molecule type" value="Genomic_DNA"/>
</dbReference>
<name>A0A0F9RD66_9ZZZZ</name>
<gene>
    <name evidence="1" type="ORF">LCGC14_0988220</name>
</gene>
<protein>
    <submittedName>
        <fullName evidence="1">Uncharacterized protein</fullName>
    </submittedName>
</protein>
<evidence type="ECO:0000313" key="1">
    <source>
        <dbReference type="EMBL" id="KKN15218.1"/>
    </source>
</evidence>
<organism evidence="1">
    <name type="scientific">marine sediment metagenome</name>
    <dbReference type="NCBI Taxonomy" id="412755"/>
    <lineage>
        <taxon>unclassified sequences</taxon>
        <taxon>metagenomes</taxon>
        <taxon>ecological metagenomes</taxon>
    </lineage>
</organism>
<dbReference type="AlphaFoldDB" id="A0A0F9RD66"/>
<proteinExistence type="predicted"/>